<dbReference type="AlphaFoldDB" id="A0A164MKA9"/>
<proteinExistence type="predicted"/>
<dbReference type="EMBL" id="KV419468">
    <property type="protein sequence ID" value="KZS86794.1"/>
    <property type="molecule type" value="Genomic_DNA"/>
</dbReference>
<reference evidence="1 2" key="1">
    <citation type="journal article" date="2016" name="Mol. Biol. Evol.">
        <title>Comparative Genomics of Early-Diverging Mushroom-Forming Fungi Provides Insights into the Origins of Lignocellulose Decay Capabilities.</title>
        <authorList>
            <person name="Nagy L.G."/>
            <person name="Riley R."/>
            <person name="Tritt A."/>
            <person name="Adam C."/>
            <person name="Daum C."/>
            <person name="Floudas D."/>
            <person name="Sun H."/>
            <person name="Yadav J.S."/>
            <person name="Pangilinan J."/>
            <person name="Larsson K.H."/>
            <person name="Matsuura K."/>
            <person name="Barry K."/>
            <person name="Labutti K."/>
            <person name="Kuo R."/>
            <person name="Ohm R.A."/>
            <person name="Bhattacharya S.S."/>
            <person name="Shirouzu T."/>
            <person name="Yoshinaga Y."/>
            <person name="Martin F.M."/>
            <person name="Grigoriev I.V."/>
            <person name="Hibbett D.S."/>
        </authorList>
    </citation>
    <scope>NUCLEOTIDE SEQUENCE [LARGE SCALE GENOMIC DNA]</scope>
    <source>
        <strain evidence="1 2">HHB9708</strain>
    </source>
</reference>
<evidence type="ECO:0000313" key="2">
    <source>
        <dbReference type="Proteomes" id="UP000076722"/>
    </source>
</evidence>
<dbReference type="Proteomes" id="UP000076722">
    <property type="component" value="Unassembled WGS sequence"/>
</dbReference>
<accession>A0A164MKA9</accession>
<organism evidence="1 2">
    <name type="scientific">Sistotremastrum niveocremeum HHB9708</name>
    <dbReference type="NCBI Taxonomy" id="1314777"/>
    <lineage>
        <taxon>Eukaryota</taxon>
        <taxon>Fungi</taxon>
        <taxon>Dikarya</taxon>
        <taxon>Basidiomycota</taxon>
        <taxon>Agaricomycotina</taxon>
        <taxon>Agaricomycetes</taxon>
        <taxon>Sistotremastrales</taxon>
        <taxon>Sistotremastraceae</taxon>
        <taxon>Sertulicium</taxon>
        <taxon>Sertulicium niveocremeum</taxon>
    </lineage>
</organism>
<protein>
    <submittedName>
        <fullName evidence="1">Uncharacterized protein</fullName>
    </submittedName>
</protein>
<sequence>MALAPGLEHLPPHDVAHIHHHFNMITNPVLLNTDENFPQFIAVHANVFHDVVNVHQTGLGEPLFPKIQAGDPLDKAYQKIYEFTLAYNRAKGRKAFPFGPLEREVIPYEHRLLIRWSVQGHMGTVLIGEGHVWSKHMQTKGPSNIIYHPGTIFGAWNNGAACFGISQHPGGIQAHIIHPLDMIWAWQGHSWPGTLDMGTKVVQYFIRVFNTSPYANRLWFMCSTLALLPYLSQGLYFCFWVLSSSRALTR</sequence>
<gene>
    <name evidence="1" type="ORF">SISNIDRAFT_471499</name>
</gene>
<keyword evidence="2" id="KW-1185">Reference proteome</keyword>
<name>A0A164MKA9_9AGAM</name>
<evidence type="ECO:0000313" key="1">
    <source>
        <dbReference type="EMBL" id="KZS86794.1"/>
    </source>
</evidence>